<dbReference type="SUPFAM" id="SSF48150">
    <property type="entry name" value="DNA-glycosylase"/>
    <property type="match status" value="1"/>
</dbReference>
<keyword evidence="8 14" id="KW-0227">DNA damage</keyword>
<keyword evidence="7" id="KW-0479">Metal-binding</keyword>
<dbReference type="FunFam" id="1.10.340.30:FF:000002">
    <property type="entry name" value="Adenine DNA glycosylase"/>
    <property type="match status" value="1"/>
</dbReference>
<dbReference type="InterPro" id="IPR004035">
    <property type="entry name" value="Endouclease-III_FeS-bd_BS"/>
</dbReference>
<evidence type="ECO:0000256" key="10">
    <source>
        <dbReference type="ARBA" id="ARBA00023004"/>
    </source>
</evidence>
<dbReference type="InterPro" id="IPR044298">
    <property type="entry name" value="MIG/MutY"/>
</dbReference>
<dbReference type="GO" id="GO:0051539">
    <property type="term" value="F:4 iron, 4 sulfur cluster binding"/>
    <property type="evidence" value="ECO:0007669"/>
    <property type="project" value="UniProtKB-UniRule"/>
</dbReference>
<dbReference type="InterPro" id="IPR023170">
    <property type="entry name" value="HhH_base_excis_C"/>
</dbReference>
<dbReference type="InterPro" id="IPR011257">
    <property type="entry name" value="DNA_glycosylase"/>
</dbReference>
<evidence type="ECO:0000313" key="17">
    <source>
        <dbReference type="EMBL" id="OYR27325.1"/>
    </source>
</evidence>
<evidence type="ECO:0000256" key="5">
    <source>
        <dbReference type="ARBA" id="ARBA00022023"/>
    </source>
</evidence>
<evidence type="ECO:0000313" key="19">
    <source>
        <dbReference type="Proteomes" id="UP000526233"/>
    </source>
</evidence>
<evidence type="ECO:0000256" key="4">
    <source>
        <dbReference type="ARBA" id="ARBA00012045"/>
    </source>
</evidence>
<dbReference type="Proteomes" id="UP000216188">
    <property type="component" value="Unassembled WGS sequence"/>
</dbReference>
<dbReference type="GO" id="GO:0032357">
    <property type="term" value="F:oxidized purine DNA binding"/>
    <property type="evidence" value="ECO:0007669"/>
    <property type="project" value="TreeGrafter"/>
</dbReference>
<dbReference type="EC" id="3.2.2.31" evidence="4 14"/>
<gene>
    <name evidence="17" type="primary">mutY</name>
    <name evidence="17" type="ORF">CEV34_2127</name>
    <name evidence="16" type="ORF">EHE22_10535</name>
</gene>
<comment type="cofactor">
    <cofactor evidence="14">
        <name>[4Fe-4S] cluster</name>
        <dbReference type="ChEBI" id="CHEBI:49883"/>
    </cofactor>
    <text evidence="14">Binds 1 [4Fe-4S] cluster.</text>
</comment>
<evidence type="ECO:0000256" key="9">
    <source>
        <dbReference type="ARBA" id="ARBA00022801"/>
    </source>
</evidence>
<dbReference type="InterPro" id="IPR029119">
    <property type="entry name" value="MutY_C"/>
</dbReference>
<dbReference type="PANTHER" id="PTHR42944:SF1">
    <property type="entry name" value="ADENINE DNA GLYCOSYLASE"/>
    <property type="match status" value="1"/>
</dbReference>
<evidence type="ECO:0000256" key="14">
    <source>
        <dbReference type="RuleBase" id="RU365096"/>
    </source>
</evidence>
<dbReference type="PANTHER" id="PTHR42944">
    <property type="entry name" value="ADENINE DNA GLYCOSYLASE"/>
    <property type="match status" value="1"/>
</dbReference>
<dbReference type="GO" id="GO:0035485">
    <property type="term" value="F:adenine/guanine mispair binding"/>
    <property type="evidence" value="ECO:0007669"/>
    <property type="project" value="TreeGrafter"/>
</dbReference>
<dbReference type="InterPro" id="IPR015797">
    <property type="entry name" value="NUDIX_hydrolase-like_dom_sf"/>
</dbReference>
<evidence type="ECO:0000256" key="1">
    <source>
        <dbReference type="ARBA" id="ARBA00000843"/>
    </source>
</evidence>
<dbReference type="InterPro" id="IPR003651">
    <property type="entry name" value="Endonuclease3_FeS-loop_motif"/>
</dbReference>
<dbReference type="NCBIfam" id="TIGR01084">
    <property type="entry name" value="mutY"/>
    <property type="match status" value="1"/>
</dbReference>
<feature type="domain" description="HhH-GPD" evidence="15">
    <location>
        <begin position="50"/>
        <end position="199"/>
    </location>
</feature>
<evidence type="ECO:0000313" key="18">
    <source>
        <dbReference type="Proteomes" id="UP000216188"/>
    </source>
</evidence>
<comment type="similarity">
    <text evidence="3 14">Belongs to the Nth/MutY family.</text>
</comment>
<keyword evidence="10 14" id="KW-0408">Iron</keyword>
<proteinExistence type="inferred from homology"/>
<dbReference type="AlphaFoldDB" id="A0A256GJI5"/>
<comment type="function">
    <text evidence="2">Adenine glycosylase active on G-A mispairs. MutY also corrects error-prone DNA synthesis past GO lesions which are due to the oxidatively damaged form of guanine: 7,8-dihydro-8-oxoguanine (8-oxo-dGTP).</text>
</comment>
<keyword evidence="18" id="KW-1185">Reference proteome</keyword>
<evidence type="ECO:0000313" key="16">
    <source>
        <dbReference type="EMBL" id="NNV20860.1"/>
    </source>
</evidence>
<accession>A0A256GJI5</accession>
<organism evidence="17 18">
    <name type="scientific">Brucella pseudogrignonensis</name>
    <dbReference type="NCBI Taxonomy" id="419475"/>
    <lineage>
        <taxon>Bacteria</taxon>
        <taxon>Pseudomonadati</taxon>
        <taxon>Pseudomonadota</taxon>
        <taxon>Alphaproteobacteria</taxon>
        <taxon>Hyphomicrobiales</taxon>
        <taxon>Brucellaceae</taxon>
        <taxon>Brucella/Ochrobactrum group</taxon>
        <taxon>Brucella</taxon>
    </lineage>
</organism>
<dbReference type="GO" id="GO:0006284">
    <property type="term" value="P:base-excision repair"/>
    <property type="evidence" value="ECO:0007669"/>
    <property type="project" value="UniProtKB-UniRule"/>
</dbReference>
<dbReference type="GO" id="GO:0000701">
    <property type="term" value="F:purine-specific mismatch base pair DNA N-glycosylase activity"/>
    <property type="evidence" value="ECO:0007669"/>
    <property type="project" value="UniProtKB-EC"/>
</dbReference>
<evidence type="ECO:0000256" key="2">
    <source>
        <dbReference type="ARBA" id="ARBA00002933"/>
    </source>
</evidence>
<keyword evidence="11" id="KW-0411">Iron-sulfur</keyword>
<comment type="caution">
    <text evidence="17">The sequence shown here is derived from an EMBL/GenBank/DDBJ whole genome shotgun (WGS) entry which is preliminary data.</text>
</comment>
<dbReference type="Gene3D" id="1.10.340.30">
    <property type="entry name" value="Hypothetical protein, domain 2"/>
    <property type="match status" value="1"/>
</dbReference>
<evidence type="ECO:0000256" key="7">
    <source>
        <dbReference type="ARBA" id="ARBA00022723"/>
    </source>
</evidence>
<dbReference type="SMART" id="SM00525">
    <property type="entry name" value="FES"/>
    <property type="match status" value="1"/>
</dbReference>
<dbReference type="PROSITE" id="PS00764">
    <property type="entry name" value="ENDONUCLEASE_III_1"/>
    <property type="match status" value="1"/>
</dbReference>
<keyword evidence="9 17" id="KW-0378">Hydrolase</keyword>
<dbReference type="CDD" id="cd03431">
    <property type="entry name" value="NUDIX_DNA_Glycosylase_C-MutY"/>
    <property type="match status" value="1"/>
</dbReference>
<dbReference type="GO" id="GO:0034039">
    <property type="term" value="F:8-oxo-7,8-dihydroguanine DNA N-glycosylase activity"/>
    <property type="evidence" value="ECO:0007669"/>
    <property type="project" value="TreeGrafter"/>
</dbReference>
<sequence>MLNTCVSHRTGRILDWYDRHHRILPWRVSPSEQSRGIKADPYRIWLSEIMLQQTTVEAVKSYFTKFVERWPDVMAMAAASEDDILRAWAGLGYYSRARNLKKCADLVAAQYAGSFPTTAAELKELPGIGDYTSAAIAAIAFGQPAAVVDGNVERVISRLYAIDTPLPAAKAEIRLLMGELTPADRPGDFAQAVMDLGATICTPRRPACAICPVNDGCEALTKRDPEEFPVKAPKASKPIRMGAAFVAIADDGSVLLRKRKGEGLLAGMTEVPGSHWTARIDGDATVDAAPFAGDWVASGSITHVFTHFELRLSVYSAANVTKHDITEGWWSSPSELEGEALPTVMKKAITAAIPDAFKRGRKNR</sequence>
<dbReference type="CDD" id="cd00056">
    <property type="entry name" value="ENDO3c"/>
    <property type="match status" value="1"/>
</dbReference>
<evidence type="ECO:0000259" key="15">
    <source>
        <dbReference type="SMART" id="SM00478"/>
    </source>
</evidence>
<dbReference type="SUPFAM" id="SSF55811">
    <property type="entry name" value="Nudix"/>
    <property type="match status" value="1"/>
</dbReference>
<evidence type="ECO:0000256" key="11">
    <source>
        <dbReference type="ARBA" id="ARBA00023014"/>
    </source>
</evidence>
<dbReference type="Pfam" id="PF10576">
    <property type="entry name" value="EndIII_4Fe-2S"/>
    <property type="match status" value="1"/>
</dbReference>
<dbReference type="Gene3D" id="3.90.79.10">
    <property type="entry name" value="Nucleoside Triphosphate Pyrophosphohydrolase"/>
    <property type="match status" value="1"/>
</dbReference>
<dbReference type="STRING" id="419475.A8A54_02300"/>
<evidence type="ECO:0000256" key="8">
    <source>
        <dbReference type="ARBA" id="ARBA00022763"/>
    </source>
</evidence>
<dbReference type="Pfam" id="PF14815">
    <property type="entry name" value="NUDIX_4"/>
    <property type="match status" value="1"/>
</dbReference>
<name>A0A256GJI5_9HYPH</name>
<evidence type="ECO:0000256" key="13">
    <source>
        <dbReference type="ARBA" id="ARBA00023295"/>
    </source>
</evidence>
<evidence type="ECO:0000256" key="6">
    <source>
        <dbReference type="ARBA" id="ARBA00022485"/>
    </source>
</evidence>
<dbReference type="InterPro" id="IPR005760">
    <property type="entry name" value="A/G_AdeGlyc_MutY"/>
</dbReference>
<keyword evidence="13 14" id="KW-0326">Glycosidase</keyword>
<dbReference type="EMBL" id="PKQI01000002">
    <property type="protein sequence ID" value="NNV20860.1"/>
    <property type="molecule type" value="Genomic_DNA"/>
</dbReference>
<evidence type="ECO:0000256" key="12">
    <source>
        <dbReference type="ARBA" id="ARBA00023204"/>
    </source>
</evidence>
<dbReference type="GO" id="GO:0006298">
    <property type="term" value="P:mismatch repair"/>
    <property type="evidence" value="ECO:0007669"/>
    <property type="project" value="TreeGrafter"/>
</dbReference>
<dbReference type="Proteomes" id="UP000526233">
    <property type="component" value="Unassembled WGS sequence"/>
</dbReference>
<dbReference type="GeneID" id="93109309"/>
<dbReference type="Gene3D" id="1.10.1670.10">
    <property type="entry name" value="Helix-hairpin-Helix base-excision DNA repair enzymes (C-terminal)"/>
    <property type="match status" value="1"/>
</dbReference>
<reference evidence="17 18" key="1">
    <citation type="submission" date="2017-07" db="EMBL/GenBank/DDBJ databases">
        <title>Phylogenetic study on the rhizospheric bacterium Ochrobactrum sp. A44.</title>
        <authorList>
            <person name="Krzyzanowska D.M."/>
            <person name="Ossowicki A."/>
            <person name="Rajewska M."/>
            <person name="Maciag T."/>
            <person name="Kaczynski Z."/>
            <person name="Czerwicka M."/>
            <person name="Jafra S."/>
        </authorList>
    </citation>
    <scope>NUCLEOTIDE SEQUENCE [LARGE SCALE GENOMIC DNA]</scope>
    <source>
        <strain evidence="17 18">CCUG 30717</strain>
    </source>
</reference>
<evidence type="ECO:0000256" key="3">
    <source>
        <dbReference type="ARBA" id="ARBA00008343"/>
    </source>
</evidence>
<dbReference type="GO" id="GO:0046872">
    <property type="term" value="F:metal ion binding"/>
    <property type="evidence" value="ECO:0007669"/>
    <property type="project" value="UniProtKB-UniRule"/>
</dbReference>
<reference evidence="16 19" key="2">
    <citation type="submission" date="2018-11" db="EMBL/GenBank/DDBJ databases">
        <title>Genome sequencing and analysis.</title>
        <authorList>
            <person name="Huang Y.-T."/>
        </authorList>
    </citation>
    <scope>NUCLEOTIDE SEQUENCE [LARGE SCALE GENOMIC DNA]</scope>
    <source>
        <strain evidence="16 19">SHIN</strain>
    </source>
</reference>
<comment type="catalytic activity">
    <reaction evidence="1 14">
        <text>Hydrolyzes free adenine bases from 7,8-dihydro-8-oxoguanine:adenine mismatched double-stranded DNA, leaving an apurinic site.</text>
        <dbReference type="EC" id="3.2.2.31"/>
    </reaction>
</comment>
<dbReference type="RefSeq" id="WP_051063903.1">
    <property type="nucleotide sequence ID" value="NZ_CAXURC020000001.1"/>
</dbReference>
<keyword evidence="12" id="KW-0234">DNA repair</keyword>
<dbReference type="Pfam" id="PF00730">
    <property type="entry name" value="HhH-GPD"/>
    <property type="match status" value="1"/>
</dbReference>
<keyword evidence="6" id="KW-0004">4Fe-4S</keyword>
<dbReference type="InterPro" id="IPR003265">
    <property type="entry name" value="HhH-GPD_domain"/>
</dbReference>
<dbReference type="EMBL" id="NNRM01000017">
    <property type="protein sequence ID" value="OYR27325.1"/>
    <property type="molecule type" value="Genomic_DNA"/>
</dbReference>
<dbReference type="SMART" id="SM00478">
    <property type="entry name" value="ENDO3c"/>
    <property type="match status" value="1"/>
</dbReference>
<protein>
    <recommendedName>
        <fullName evidence="5 14">Adenine DNA glycosylase</fullName>
        <ecNumber evidence="4 14">3.2.2.31</ecNumber>
    </recommendedName>
</protein>